<dbReference type="GO" id="GO:0012505">
    <property type="term" value="C:endomembrane system"/>
    <property type="evidence" value="ECO:0007669"/>
    <property type="project" value="UniProtKB-SubCell"/>
</dbReference>
<dbReference type="GO" id="GO:0006508">
    <property type="term" value="P:proteolysis"/>
    <property type="evidence" value="ECO:0007669"/>
    <property type="project" value="UniProtKB-KW"/>
</dbReference>
<dbReference type="InterPro" id="IPR034164">
    <property type="entry name" value="Pepsin-like_dom"/>
</dbReference>
<dbReference type="AlphaFoldDB" id="A0A2V3IKR2"/>
<dbReference type="GO" id="GO:0004190">
    <property type="term" value="F:aspartic-type endopeptidase activity"/>
    <property type="evidence" value="ECO:0007669"/>
    <property type="project" value="UniProtKB-KW"/>
</dbReference>
<comment type="similarity">
    <text evidence="1 7">Belongs to the peptidase A1 family.</text>
</comment>
<dbReference type="Proteomes" id="UP000247409">
    <property type="component" value="Unassembled WGS sequence"/>
</dbReference>
<feature type="signal peptide" evidence="8">
    <location>
        <begin position="1"/>
        <end position="32"/>
    </location>
</feature>
<evidence type="ECO:0000256" key="3">
    <source>
        <dbReference type="ARBA" id="ARBA00022729"/>
    </source>
</evidence>
<dbReference type="PROSITE" id="PS51767">
    <property type="entry name" value="PEPTIDASE_A1"/>
    <property type="match status" value="1"/>
</dbReference>
<keyword evidence="11" id="KW-1185">Reference proteome</keyword>
<evidence type="ECO:0000256" key="7">
    <source>
        <dbReference type="RuleBase" id="RU000454"/>
    </source>
</evidence>
<dbReference type="PANTHER" id="PTHR13683">
    <property type="entry name" value="ASPARTYL PROTEASES"/>
    <property type="match status" value="1"/>
</dbReference>
<evidence type="ECO:0000256" key="2">
    <source>
        <dbReference type="ARBA" id="ARBA00022670"/>
    </source>
</evidence>
<dbReference type="PRINTS" id="PR00792">
    <property type="entry name" value="PEPSIN"/>
</dbReference>
<keyword evidence="2 7" id="KW-0645">Protease</keyword>
<feature type="domain" description="Peptidase A1" evidence="9">
    <location>
        <begin position="176"/>
        <end position="531"/>
    </location>
</feature>
<dbReference type="InterPro" id="IPR001969">
    <property type="entry name" value="Aspartic_peptidase_AS"/>
</dbReference>
<dbReference type="SUPFAM" id="SSF50630">
    <property type="entry name" value="Acid proteases"/>
    <property type="match status" value="1"/>
</dbReference>
<dbReference type="CDD" id="cd05471">
    <property type="entry name" value="pepsin_like"/>
    <property type="match status" value="1"/>
</dbReference>
<feature type="chain" id="PRO_5016069201" evidence="8">
    <location>
        <begin position="33"/>
        <end position="539"/>
    </location>
</feature>
<keyword evidence="3 8" id="KW-0732">Signal</keyword>
<feature type="active site" evidence="6">
    <location>
        <position position="192"/>
    </location>
</feature>
<dbReference type="InterPro" id="IPR001461">
    <property type="entry name" value="Aspartic_peptidase_A1"/>
</dbReference>
<keyword evidence="7" id="KW-0064">Aspartyl protease</keyword>
<feature type="active site" evidence="6">
    <location>
        <position position="408"/>
    </location>
</feature>
<organism evidence="10 11">
    <name type="scientific">Gracilariopsis chorda</name>
    <dbReference type="NCBI Taxonomy" id="448386"/>
    <lineage>
        <taxon>Eukaryota</taxon>
        <taxon>Rhodophyta</taxon>
        <taxon>Florideophyceae</taxon>
        <taxon>Rhodymeniophycidae</taxon>
        <taxon>Gracilariales</taxon>
        <taxon>Gracilariaceae</taxon>
        <taxon>Gracilariopsis</taxon>
    </lineage>
</organism>
<dbReference type="Pfam" id="PF00026">
    <property type="entry name" value="Asp"/>
    <property type="match status" value="1"/>
</dbReference>
<comment type="subcellular location">
    <subcellularLocation>
        <location evidence="5">Endomembrane system</location>
        <topology evidence="5">Single-pass type I membrane protein</topology>
    </subcellularLocation>
</comment>
<dbReference type="InterPro" id="IPR021109">
    <property type="entry name" value="Peptidase_aspartic_dom_sf"/>
</dbReference>
<dbReference type="Gene3D" id="2.40.70.10">
    <property type="entry name" value="Acid Proteases"/>
    <property type="match status" value="2"/>
</dbReference>
<dbReference type="STRING" id="448386.A0A2V3IKR2"/>
<keyword evidence="4 7" id="KW-0378">Hydrolase</keyword>
<name>A0A2V3IKR2_9FLOR</name>
<evidence type="ECO:0000313" key="11">
    <source>
        <dbReference type="Proteomes" id="UP000247409"/>
    </source>
</evidence>
<proteinExistence type="inferred from homology"/>
<protein>
    <submittedName>
        <fullName evidence="10">Cathepsin D</fullName>
    </submittedName>
</protein>
<dbReference type="PROSITE" id="PS00141">
    <property type="entry name" value="ASP_PROTEASE"/>
    <property type="match status" value="1"/>
</dbReference>
<comment type="caution">
    <text evidence="10">The sequence shown here is derived from an EMBL/GenBank/DDBJ whole genome shotgun (WGS) entry which is preliminary data.</text>
</comment>
<evidence type="ECO:0000256" key="8">
    <source>
        <dbReference type="SAM" id="SignalP"/>
    </source>
</evidence>
<evidence type="ECO:0000313" key="10">
    <source>
        <dbReference type="EMBL" id="PXF42676.1"/>
    </source>
</evidence>
<evidence type="ECO:0000259" key="9">
    <source>
        <dbReference type="PROSITE" id="PS51767"/>
    </source>
</evidence>
<evidence type="ECO:0000256" key="5">
    <source>
        <dbReference type="ARBA" id="ARBA00046288"/>
    </source>
</evidence>
<evidence type="ECO:0000256" key="4">
    <source>
        <dbReference type="ARBA" id="ARBA00022801"/>
    </source>
</evidence>
<gene>
    <name evidence="10" type="ORF">BWQ96_07619</name>
</gene>
<evidence type="ECO:0000256" key="6">
    <source>
        <dbReference type="PIRSR" id="PIRSR601461-1"/>
    </source>
</evidence>
<accession>A0A2V3IKR2</accession>
<dbReference type="PANTHER" id="PTHR13683:SF375">
    <property type="entry name" value="PEPTIDASE A1 DOMAIN-CONTAINING PROTEIN"/>
    <property type="match status" value="1"/>
</dbReference>
<sequence length="539" mass="59733">MKTKSKVYRRPQIARNFNKLLVVVLLVALATSSPVARAVPQPQIRRVMRHSEAQQQRDTPVWPVWAVSRLLHITEVVKEKVPKWKDQSDDISAPVIIVPMIAVPPREIVAGSTKGLPYKVRIVHPHKRASHGIARTFGRRQTFGTGPHLPVNASDINEYKGETMDLHGGIVGVGEYFSIVEIGGKEMRVQVDTGSSTLAVPMEGCRSCSRQSNRRYSLLESANGRAVSCDSDQCAAGRCSSSCPICSRRGACCSAERPKECGFSLRYADGSTLSGSLIQDEMVWGTLRCNVTFGGILRNSANFERSEVDGILGMAYQSLACNPSCFDPPFDALVKNRLVDDVFSICMTSTGGKLMLGGYDHKVAKSEVRYVDMTHFGMERYYRVSLGGQVWIGEERVWMPNFRTAIVDTGTTLIVMSTKTFKALREAFQKRYCNVPELCEEDSWFQSGMCVSLSDEDMKLLPTLTMEVGGSVRLSLRPTDYLLKYERDGKSYRCVGIMGMDGLGGMVVLGNTLMQRYVTVYDRRRGRIGFAEAAAQCGD</sequence>
<reference evidence="10 11" key="1">
    <citation type="journal article" date="2018" name="Mol. Biol. Evol.">
        <title>Analysis of the draft genome of the red seaweed Gracilariopsis chorda provides insights into genome size evolution in Rhodophyta.</title>
        <authorList>
            <person name="Lee J."/>
            <person name="Yang E.C."/>
            <person name="Graf L."/>
            <person name="Yang J.H."/>
            <person name="Qiu H."/>
            <person name="Zel Zion U."/>
            <person name="Chan C.X."/>
            <person name="Stephens T.G."/>
            <person name="Weber A.P.M."/>
            <person name="Boo G.H."/>
            <person name="Boo S.M."/>
            <person name="Kim K.M."/>
            <person name="Shin Y."/>
            <person name="Jung M."/>
            <person name="Lee S.J."/>
            <person name="Yim H.S."/>
            <person name="Lee J.H."/>
            <person name="Bhattacharya D."/>
            <person name="Yoon H.S."/>
        </authorList>
    </citation>
    <scope>NUCLEOTIDE SEQUENCE [LARGE SCALE GENOMIC DNA]</scope>
    <source>
        <strain evidence="10 11">SKKU-2015</strain>
        <tissue evidence="10">Whole body</tissue>
    </source>
</reference>
<dbReference type="EMBL" id="NBIV01000154">
    <property type="protein sequence ID" value="PXF42676.1"/>
    <property type="molecule type" value="Genomic_DNA"/>
</dbReference>
<dbReference type="OrthoDB" id="2747330at2759"/>
<evidence type="ECO:0000256" key="1">
    <source>
        <dbReference type="ARBA" id="ARBA00007447"/>
    </source>
</evidence>
<dbReference type="InterPro" id="IPR033121">
    <property type="entry name" value="PEPTIDASE_A1"/>
</dbReference>